<evidence type="ECO:0000313" key="1">
    <source>
        <dbReference type="EMBL" id="RJF88807.1"/>
    </source>
</evidence>
<dbReference type="GO" id="GO:0016829">
    <property type="term" value="F:lyase activity"/>
    <property type="evidence" value="ECO:0007669"/>
    <property type="project" value="InterPro"/>
</dbReference>
<dbReference type="InterPro" id="IPR023375">
    <property type="entry name" value="ADC_dom_sf"/>
</dbReference>
<evidence type="ECO:0000313" key="2">
    <source>
        <dbReference type="Proteomes" id="UP000284605"/>
    </source>
</evidence>
<sequence length="276" mass="30469">MARVRYVKDVVKPAGGTGGVASASMRTSVRTFRAVYETDPEIVAALLPQPLVPGAEPQIFMQFAHVIMHVSDTHKIEIGATTVGVASEHEGTKGWYVLSMPMEGEFVVITGREYFGEPKKIGKVDFDKSGDKIKVAVTRNGIKFIEMEGTIGEAKGPADFTEHFFCYKGMPAITRKGGFDGPVFLTQLDWERKYTNMNKVTGTITLHESPYDPIIDVPVKRIVEMAYCEGGSITSGKILREVPAQWVEPFWHQRFDEPGTVGIEVPLESEKKVANA</sequence>
<dbReference type="Proteomes" id="UP000284605">
    <property type="component" value="Unassembled WGS sequence"/>
</dbReference>
<keyword evidence="2" id="KW-1185">Reference proteome</keyword>
<dbReference type="Gene3D" id="2.40.400.10">
    <property type="entry name" value="Acetoacetate decarboxylase-like"/>
    <property type="match status" value="1"/>
</dbReference>
<name>A0A418WFL1_9PROT</name>
<gene>
    <name evidence="1" type="ORF">D3874_18960</name>
</gene>
<comment type="caution">
    <text evidence="1">The sequence shown here is derived from an EMBL/GenBank/DDBJ whole genome shotgun (WGS) entry which is preliminary data.</text>
</comment>
<protein>
    <submittedName>
        <fullName evidence="1">Transposase</fullName>
    </submittedName>
</protein>
<dbReference type="RefSeq" id="WP_119779665.1">
    <property type="nucleotide sequence ID" value="NZ_QYUK01000011.1"/>
</dbReference>
<proteinExistence type="predicted"/>
<reference evidence="1 2" key="1">
    <citation type="submission" date="2018-09" db="EMBL/GenBank/DDBJ databases">
        <authorList>
            <person name="Zhu H."/>
        </authorList>
    </citation>
    <scope>NUCLEOTIDE SEQUENCE [LARGE SCALE GENOMIC DNA]</scope>
    <source>
        <strain evidence="1 2">K1W22B-8</strain>
    </source>
</reference>
<dbReference type="Pfam" id="PF06314">
    <property type="entry name" value="ADC"/>
    <property type="match status" value="1"/>
</dbReference>
<accession>A0A418WFL1</accession>
<dbReference type="OrthoDB" id="1633687at2"/>
<dbReference type="SUPFAM" id="SSF160104">
    <property type="entry name" value="Acetoacetate decarboxylase-like"/>
    <property type="match status" value="1"/>
</dbReference>
<dbReference type="AlphaFoldDB" id="A0A418WFL1"/>
<dbReference type="InterPro" id="IPR010451">
    <property type="entry name" value="Acetoacetate_decarboxylase"/>
</dbReference>
<dbReference type="EMBL" id="QYUK01000011">
    <property type="protein sequence ID" value="RJF88807.1"/>
    <property type="molecule type" value="Genomic_DNA"/>
</dbReference>
<organism evidence="1 2">
    <name type="scientific">Oleomonas cavernae</name>
    <dbReference type="NCBI Taxonomy" id="2320859"/>
    <lineage>
        <taxon>Bacteria</taxon>
        <taxon>Pseudomonadati</taxon>
        <taxon>Pseudomonadota</taxon>
        <taxon>Alphaproteobacteria</taxon>
        <taxon>Acetobacterales</taxon>
        <taxon>Acetobacteraceae</taxon>
        <taxon>Oleomonas</taxon>
    </lineage>
</organism>